<dbReference type="PANTHER" id="PTHR42827">
    <property type="entry name" value="IRON-SULFUR CLUSTER-BINDING PROTEIN-RELATED"/>
    <property type="match status" value="1"/>
</dbReference>
<protein>
    <submittedName>
        <fullName evidence="5">Ferredoxin</fullName>
    </submittedName>
</protein>
<accession>A0A840UNA5</accession>
<dbReference type="EMBL" id="JACHEO010000003">
    <property type="protein sequence ID" value="MBB5347252.1"/>
    <property type="molecule type" value="Genomic_DNA"/>
</dbReference>
<dbReference type="InterPro" id="IPR017896">
    <property type="entry name" value="4Fe4S_Fe-S-bd"/>
</dbReference>
<evidence type="ECO:0000256" key="3">
    <source>
        <dbReference type="ARBA" id="ARBA00023014"/>
    </source>
</evidence>
<dbReference type="InterPro" id="IPR009051">
    <property type="entry name" value="Helical_ferredxn"/>
</dbReference>
<keyword evidence="2" id="KW-0408">Iron</keyword>
<dbReference type="PANTHER" id="PTHR42827:SF1">
    <property type="entry name" value="IRON-SULFUR CLUSTER-BINDING PROTEIN"/>
    <property type="match status" value="1"/>
</dbReference>
<dbReference type="GO" id="GO:0046872">
    <property type="term" value="F:metal ion binding"/>
    <property type="evidence" value="ECO:0007669"/>
    <property type="project" value="UniProtKB-KW"/>
</dbReference>
<name>A0A840UNA5_9BACT</name>
<dbReference type="Proteomes" id="UP000539642">
    <property type="component" value="Unassembled WGS sequence"/>
</dbReference>
<dbReference type="SUPFAM" id="SSF46548">
    <property type="entry name" value="alpha-helical ferredoxin"/>
    <property type="match status" value="1"/>
</dbReference>
<evidence type="ECO:0000313" key="5">
    <source>
        <dbReference type="EMBL" id="MBB5347252.1"/>
    </source>
</evidence>
<dbReference type="RefSeq" id="WP_183348843.1">
    <property type="nucleotide sequence ID" value="NZ_JACHEO010000003.1"/>
</dbReference>
<dbReference type="PROSITE" id="PS00198">
    <property type="entry name" value="4FE4S_FER_1"/>
    <property type="match status" value="1"/>
</dbReference>
<evidence type="ECO:0000256" key="1">
    <source>
        <dbReference type="ARBA" id="ARBA00022723"/>
    </source>
</evidence>
<sequence length="331" mass="36916">MNLNDHPDVIAFRQRQQNNHPEAMTSRRLKAIVLEAGADDVGVVEIDRPSLQDQKEAILQAFPRAKTLVSFICRMNAAQIRSNDRSLVDGEFIAYDAEMLHISRTVVKALRGEGITAVTPSECFPQDMSKWQGRMLTVSHKPVAEAAGLGMIGHHRLLIHPIFGSHLCLGTIIIDTAMEVYDQPIAYNPCIDCQLCVATCPTGAIAPDGSFAFIKCLVHAYRDRLGGFLNWVESLVTSQNMEEYREKRTDGETMALWQSLTYGGGYRCGYCMSVCPAGQDLLGPYLDNRNEYIQRVVKPLQDRNENVYVLPGQEQATAVSKRFPKKTVRPA</sequence>
<keyword evidence="6" id="KW-1185">Reference proteome</keyword>
<keyword evidence="3" id="KW-0411">Iron-sulfur</keyword>
<dbReference type="Gene3D" id="1.10.1060.10">
    <property type="entry name" value="Alpha-helical ferredoxin"/>
    <property type="match status" value="1"/>
</dbReference>
<reference evidence="5 6" key="1">
    <citation type="submission" date="2020-08" db="EMBL/GenBank/DDBJ databases">
        <title>Genomic Encyclopedia of Type Strains, Phase IV (KMG-IV): sequencing the most valuable type-strain genomes for metagenomic binning, comparative biology and taxonomic classification.</title>
        <authorList>
            <person name="Goeker M."/>
        </authorList>
    </citation>
    <scope>NUCLEOTIDE SEQUENCE [LARGE SCALE GENOMIC DNA]</scope>
    <source>
        <strain evidence="5 6">DSM 28570</strain>
    </source>
</reference>
<comment type="caution">
    <text evidence="5">The sequence shown here is derived from an EMBL/GenBank/DDBJ whole genome shotgun (WGS) entry which is preliminary data.</text>
</comment>
<evidence type="ECO:0000259" key="4">
    <source>
        <dbReference type="PROSITE" id="PS51379"/>
    </source>
</evidence>
<dbReference type="PROSITE" id="PS51379">
    <property type="entry name" value="4FE4S_FER_2"/>
    <property type="match status" value="1"/>
</dbReference>
<evidence type="ECO:0000256" key="2">
    <source>
        <dbReference type="ARBA" id="ARBA00023004"/>
    </source>
</evidence>
<gene>
    <name evidence="5" type="ORF">HNQ81_000965</name>
</gene>
<dbReference type="GO" id="GO:0051536">
    <property type="term" value="F:iron-sulfur cluster binding"/>
    <property type="evidence" value="ECO:0007669"/>
    <property type="project" value="UniProtKB-KW"/>
</dbReference>
<evidence type="ECO:0000313" key="6">
    <source>
        <dbReference type="Proteomes" id="UP000539642"/>
    </source>
</evidence>
<keyword evidence="1" id="KW-0479">Metal-binding</keyword>
<dbReference type="AlphaFoldDB" id="A0A840UNA5"/>
<proteinExistence type="predicted"/>
<dbReference type="InterPro" id="IPR017900">
    <property type="entry name" value="4Fe4S_Fe_S_CS"/>
</dbReference>
<organism evidence="5 6">
    <name type="scientific">Desulfoprunum benzoelyticum</name>
    <dbReference type="NCBI Taxonomy" id="1506996"/>
    <lineage>
        <taxon>Bacteria</taxon>
        <taxon>Pseudomonadati</taxon>
        <taxon>Thermodesulfobacteriota</taxon>
        <taxon>Desulfobulbia</taxon>
        <taxon>Desulfobulbales</taxon>
        <taxon>Desulfobulbaceae</taxon>
        <taxon>Desulfoprunum</taxon>
    </lineage>
</organism>
<feature type="domain" description="4Fe-4S ferredoxin-type" evidence="4">
    <location>
        <begin position="181"/>
        <end position="210"/>
    </location>
</feature>